<dbReference type="EMBL" id="LRDB01000003">
    <property type="protein sequence ID" value="KYG82484.1"/>
    <property type="molecule type" value="Genomic_DNA"/>
</dbReference>
<organism evidence="1 2">
    <name type="scientific">Roseivirga echinicomitans</name>
    <dbReference type="NCBI Taxonomy" id="296218"/>
    <lineage>
        <taxon>Bacteria</taxon>
        <taxon>Pseudomonadati</taxon>
        <taxon>Bacteroidota</taxon>
        <taxon>Cytophagia</taxon>
        <taxon>Cytophagales</taxon>
        <taxon>Roseivirgaceae</taxon>
        <taxon>Roseivirga</taxon>
    </lineage>
</organism>
<evidence type="ECO:0000313" key="2">
    <source>
        <dbReference type="Proteomes" id="UP000075615"/>
    </source>
</evidence>
<proteinExistence type="predicted"/>
<protein>
    <submittedName>
        <fullName evidence="1">Uncharacterized protein</fullName>
    </submittedName>
</protein>
<keyword evidence="2" id="KW-1185">Reference proteome</keyword>
<reference evidence="1 2" key="1">
    <citation type="submission" date="2016-01" db="EMBL/GenBank/DDBJ databases">
        <title>Genome sequencing of Roseivirga echinicomitans KMM 6058.</title>
        <authorList>
            <person name="Selvaratnam C."/>
            <person name="Thevarajoo S."/>
            <person name="Goh K.M."/>
            <person name="Ee R."/>
            <person name="Chan K.-G."/>
            <person name="Chong C.S."/>
        </authorList>
    </citation>
    <scope>NUCLEOTIDE SEQUENCE [LARGE SCALE GENOMIC DNA]</scope>
    <source>
        <strain evidence="1 2">KMM 6058</strain>
    </source>
</reference>
<gene>
    <name evidence="1" type="ORF">AWN68_14615</name>
</gene>
<dbReference type="Proteomes" id="UP000075615">
    <property type="component" value="Unassembled WGS sequence"/>
</dbReference>
<accession>A0A150XV16</accession>
<comment type="caution">
    <text evidence="1">The sequence shown here is derived from an EMBL/GenBank/DDBJ whole genome shotgun (WGS) entry which is preliminary data.</text>
</comment>
<dbReference type="AlphaFoldDB" id="A0A150XV16"/>
<sequence>MVFLNDSTTLQKFFTMLRVLKAKVVLFYLPFNKQKVGSYFNRSKYPLHFTNSVKPIKCQATVIEALFYSFSFCKKMFQILNQQTFYCPFQPSY</sequence>
<evidence type="ECO:0000313" key="1">
    <source>
        <dbReference type="EMBL" id="KYG82484.1"/>
    </source>
</evidence>
<name>A0A150XV16_9BACT</name>